<evidence type="ECO:0000313" key="3">
    <source>
        <dbReference type="Proteomes" id="UP000254253"/>
    </source>
</evidence>
<dbReference type="EMBL" id="UFRN01000002">
    <property type="protein sequence ID" value="SUT95422.1"/>
    <property type="molecule type" value="Genomic_DNA"/>
</dbReference>
<sequence length="245" mass="27923">MLGVINKVVSSSLSMAFLGVLSWSSAYSYGWGQACFYGFPLWYVDVGAGNVARSLCYVFYVTAVLCTTYLIGLFLLTKAKPFLSESCIKLVRASILCALATLPILIISTLLNGKIYQQAVISYLCAVILFVIALRNVINRHIRNINIYSAIQFFQSHKSNVLIFTYAYFVIFAFMVGYLRPHFKTRFDMIEINAQMYYVLAKYNKTFILSKELKIDNDEFYLYELNPNQLGHIQIVDAHHPFGLQ</sequence>
<keyword evidence="1" id="KW-0472">Membrane</keyword>
<feature type="transmembrane region" description="Helical" evidence="1">
    <location>
        <begin position="57"/>
        <end position="77"/>
    </location>
</feature>
<proteinExistence type="predicted"/>
<keyword evidence="3" id="KW-1185">Reference proteome</keyword>
<feature type="transmembrane region" description="Helical" evidence="1">
    <location>
        <begin position="120"/>
        <end position="138"/>
    </location>
</feature>
<reference evidence="2 3" key="1">
    <citation type="submission" date="2018-06" db="EMBL/GenBank/DDBJ databases">
        <authorList>
            <consortium name="Pathogen Informatics"/>
            <person name="Doyle S."/>
        </authorList>
    </citation>
    <scope>NUCLEOTIDE SEQUENCE [LARGE SCALE GENOMIC DNA]</scope>
    <source>
        <strain evidence="2 3">NCTC4191</strain>
    </source>
</reference>
<dbReference type="PROSITE" id="PS51257">
    <property type="entry name" value="PROKAR_LIPOPROTEIN"/>
    <property type="match status" value="1"/>
</dbReference>
<feature type="transmembrane region" description="Helical" evidence="1">
    <location>
        <begin position="89"/>
        <end position="108"/>
    </location>
</feature>
<gene>
    <name evidence="2" type="ORF">NCTC4191_01890</name>
</gene>
<feature type="transmembrane region" description="Helical" evidence="1">
    <location>
        <begin position="159"/>
        <end position="179"/>
    </location>
</feature>
<evidence type="ECO:0000313" key="2">
    <source>
        <dbReference type="EMBL" id="SUT95422.1"/>
    </source>
</evidence>
<dbReference type="RefSeq" id="WP_181893651.1">
    <property type="nucleotide sequence ID" value="NZ_UFRN01000002.1"/>
</dbReference>
<dbReference type="AlphaFoldDB" id="A0A380U2Z3"/>
<accession>A0A380U2Z3</accession>
<dbReference type="Proteomes" id="UP000254253">
    <property type="component" value="Unassembled WGS sequence"/>
</dbReference>
<keyword evidence="1" id="KW-0812">Transmembrane</keyword>
<keyword evidence="1" id="KW-1133">Transmembrane helix</keyword>
<organism evidence="2 3">
    <name type="scientific">Actinobacillus lignieresii</name>
    <dbReference type="NCBI Taxonomy" id="720"/>
    <lineage>
        <taxon>Bacteria</taxon>
        <taxon>Pseudomonadati</taxon>
        <taxon>Pseudomonadota</taxon>
        <taxon>Gammaproteobacteria</taxon>
        <taxon>Pasteurellales</taxon>
        <taxon>Pasteurellaceae</taxon>
        <taxon>Actinobacillus</taxon>
    </lineage>
</organism>
<protein>
    <submittedName>
        <fullName evidence="2">Uncharacterized protein</fullName>
    </submittedName>
</protein>
<name>A0A380U2Z3_ACTLI</name>
<evidence type="ECO:0000256" key="1">
    <source>
        <dbReference type="SAM" id="Phobius"/>
    </source>
</evidence>